<dbReference type="AlphaFoldDB" id="A0AAE0F744"/>
<dbReference type="Proteomes" id="UP001190700">
    <property type="component" value="Unassembled WGS sequence"/>
</dbReference>
<sequence length="311" mass="35369">MDEGWSWAQGVFGGNNADAAKKQLQEAQQIIKTLTEAKATLEAEFQEKIAVKEKEFAEKEKEFAEKEKEFAEKEKASSEKKKALEDKISELSSSQTNGNSELLLALEKENGENKAQLEEFKAQLSTKTSQLESKTKALASTERQLISAKEDLAAMASENYKLTEETEITRSNVKSVEGDFGDLLERYQGLELENARLSKEMTGLNKSKQISEIEKEENMKNATILLARGEADWKRTVAQKEAVWEKAKAEFVKAIAETETKNEKLKEQHENDIADMLKLVERNDALEVRHEEQEEALKAWYCRKCYQTLDD</sequence>
<reference evidence="3 4" key="1">
    <citation type="journal article" date="2015" name="Genome Biol. Evol.">
        <title>Comparative Genomics of a Bacterivorous Green Alga Reveals Evolutionary Causalities and Consequences of Phago-Mixotrophic Mode of Nutrition.</title>
        <authorList>
            <person name="Burns J.A."/>
            <person name="Paasch A."/>
            <person name="Narechania A."/>
            <person name="Kim E."/>
        </authorList>
    </citation>
    <scope>NUCLEOTIDE SEQUENCE [LARGE SCALE GENOMIC DNA]</scope>
    <source>
        <strain evidence="3 4">PLY_AMNH</strain>
    </source>
</reference>
<accession>A0AAE0F744</accession>
<feature type="coiled-coil region" evidence="1">
    <location>
        <begin position="248"/>
        <end position="296"/>
    </location>
</feature>
<evidence type="ECO:0000256" key="2">
    <source>
        <dbReference type="SAM" id="MobiDB-lite"/>
    </source>
</evidence>
<feature type="region of interest" description="Disordered" evidence="2">
    <location>
        <begin position="62"/>
        <end position="96"/>
    </location>
</feature>
<proteinExistence type="predicted"/>
<dbReference type="EMBL" id="LGRX02025185">
    <property type="protein sequence ID" value="KAK3252805.1"/>
    <property type="molecule type" value="Genomic_DNA"/>
</dbReference>
<organism evidence="3 4">
    <name type="scientific">Cymbomonas tetramitiformis</name>
    <dbReference type="NCBI Taxonomy" id="36881"/>
    <lineage>
        <taxon>Eukaryota</taxon>
        <taxon>Viridiplantae</taxon>
        <taxon>Chlorophyta</taxon>
        <taxon>Pyramimonadophyceae</taxon>
        <taxon>Pyramimonadales</taxon>
        <taxon>Pyramimonadaceae</taxon>
        <taxon>Cymbomonas</taxon>
    </lineage>
</organism>
<evidence type="ECO:0000313" key="4">
    <source>
        <dbReference type="Proteomes" id="UP001190700"/>
    </source>
</evidence>
<keyword evidence="4" id="KW-1185">Reference proteome</keyword>
<evidence type="ECO:0000256" key="1">
    <source>
        <dbReference type="SAM" id="Coils"/>
    </source>
</evidence>
<protein>
    <submittedName>
        <fullName evidence="3">Uncharacterized protein</fullName>
    </submittedName>
</protein>
<name>A0AAE0F744_9CHLO</name>
<evidence type="ECO:0000313" key="3">
    <source>
        <dbReference type="EMBL" id="KAK3252805.1"/>
    </source>
</evidence>
<comment type="caution">
    <text evidence="3">The sequence shown here is derived from an EMBL/GenBank/DDBJ whole genome shotgun (WGS) entry which is preliminary data.</text>
</comment>
<feature type="compositionally biased region" description="Basic and acidic residues" evidence="2">
    <location>
        <begin position="62"/>
        <end position="89"/>
    </location>
</feature>
<keyword evidence="1" id="KW-0175">Coiled coil</keyword>
<gene>
    <name evidence="3" type="ORF">CYMTET_37919</name>
</gene>